<keyword evidence="1" id="KW-1133">Transmembrane helix</keyword>
<evidence type="ECO:0000256" key="1">
    <source>
        <dbReference type="SAM" id="Phobius"/>
    </source>
</evidence>
<comment type="caution">
    <text evidence="2">The sequence shown here is derived from an EMBL/GenBank/DDBJ whole genome shotgun (WGS) entry which is preliminary data.</text>
</comment>
<dbReference type="PATRIC" id="fig|1231377.3.peg.1062"/>
<dbReference type="RefSeq" id="WP_003135522.1">
    <property type="nucleotide sequence ID" value="NZ_AMQS01000013.1"/>
</dbReference>
<keyword evidence="1" id="KW-0812">Transmembrane</keyword>
<gene>
    <name evidence="2" type="ORF">C426_1062</name>
</gene>
<name>K2QDJ4_9LACT</name>
<proteinExistence type="predicted"/>
<organism evidence="2 3">
    <name type="scientific">Lactococcus garvieae DCC43</name>
    <dbReference type="NCBI Taxonomy" id="1231377"/>
    <lineage>
        <taxon>Bacteria</taxon>
        <taxon>Bacillati</taxon>
        <taxon>Bacillota</taxon>
        <taxon>Bacilli</taxon>
        <taxon>Lactobacillales</taxon>
        <taxon>Streptococcaceae</taxon>
        <taxon>Lactococcus</taxon>
    </lineage>
</organism>
<feature type="transmembrane region" description="Helical" evidence="1">
    <location>
        <begin position="21"/>
        <end position="46"/>
    </location>
</feature>
<evidence type="ECO:0000313" key="3">
    <source>
        <dbReference type="Proteomes" id="UP000006787"/>
    </source>
</evidence>
<dbReference type="Proteomes" id="UP000006787">
    <property type="component" value="Unassembled WGS sequence"/>
</dbReference>
<dbReference type="AlphaFoldDB" id="K2QDJ4"/>
<sequence length="47" mass="5209">MNKNILDGIADHLHIKGLNPLLTLIIWEMILLGSMSLLIMLILSLLG</sequence>
<reference evidence="2 3" key="1">
    <citation type="journal article" date="2012" name="J. Bacteriol.">
        <title>Genome Sequence of the Bacteriocin-Producing Strain Lactococcus garvieae DCC43.</title>
        <authorList>
            <person name="Gabrielsen C."/>
            <person name="Brede D.A."/>
            <person name="Hernandez P.E."/>
            <person name="Nes I.F."/>
            <person name="Diep D.B."/>
        </authorList>
    </citation>
    <scope>NUCLEOTIDE SEQUENCE [LARGE SCALE GENOMIC DNA]</scope>
    <source>
        <strain evidence="2 3">DCC43</strain>
    </source>
</reference>
<evidence type="ECO:0000313" key="2">
    <source>
        <dbReference type="EMBL" id="EKF51477.1"/>
    </source>
</evidence>
<accession>K2QDJ4</accession>
<dbReference type="EMBL" id="AMQS01000013">
    <property type="protein sequence ID" value="EKF51477.1"/>
    <property type="molecule type" value="Genomic_DNA"/>
</dbReference>
<keyword evidence="1" id="KW-0472">Membrane</keyword>
<protein>
    <submittedName>
        <fullName evidence="2">Uncharacterized protein</fullName>
    </submittedName>
</protein>